<dbReference type="InterPro" id="IPR036047">
    <property type="entry name" value="F-box-like_dom_sf"/>
</dbReference>
<feature type="region of interest" description="Disordered" evidence="1">
    <location>
        <begin position="174"/>
        <end position="264"/>
    </location>
</feature>
<feature type="region of interest" description="Disordered" evidence="1">
    <location>
        <begin position="48"/>
        <end position="101"/>
    </location>
</feature>
<name>A0A8K0XQJ8_9AGAR</name>
<dbReference type="AlphaFoldDB" id="A0A8K0XQJ8"/>
<feature type="domain" description="F-box" evidence="2">
    <location>
        <begin position="96"/>
        <end position="142"/>
    </location>
</feature>
<evidence type="ECO:0000259" key="2">
    <source>
        <dbReference type="PROSITE" id="PS50181"/>
    </source>
</evidence>
<organism evidence="3 4">
    <name type="scientific">Cristinia sonorae</name>
    <dbReference type="NCBI Taxonomy" id="1940300"/>
    <lineage>
        <taxon>Eukaryota</taxon>
        <taxon>Fungi</taxon>
        <taxon>Dikarya</taxon>
        <taxon>Basidiomycota</taxon>
        <taxon>Agaricomycotina</taxon>
        <taxon>Agaricomycetes</taxon>
        <taxon>Agaricomycetidae</taxon>
        <taxon>Agaricales</taxon>
        <taxon>Pleurotineae</taxon>
        <taxon>Stephanosporaceae</taxon>
        <taxon>Cristinia</taxon>
    </lineage>
</organism>
<dbReference type="Pfam" id="PF12937">
    <property type="entry name" value="F-box-like"/>
    <property type="match status" value="1"/>
</dbReference>
<dbReference type="PROSITE" id="PS50181">
    <property type="entry name" value="FBOX"/>
    <property type="match status" value="1"/>
</dbReference>
<evidence type="ECO:0000256" key="1">
    <source>
        <dbReference type="SAM" id="MobiDB-lite"/>
    </source>
</evidence>
<dbReference type="EMBL" id="JAEVFJ010000012">
    <property type="protein sequence ID" value="KAH8101502.1"/>
    <property type="molecule type" value="Genomic_DNA"/>
</dbReference>
<keyword evidence="4" id="KW-1185">Reference proteome</keyword>
<comment type="caution">
    <text evidence="3">The sequence shown here is derived from an EMBL/GenBank/DDBJ whole genome shotgun (WGS) entry which is preliminary data.</text>
</comment>
<dbReference type="InterPro" id="IPR001810">
    <property type="entry name" value="F-box_dom"/>
</dbReference>
<evidence type="ECO:0000313" key="3">
    <source>
        <dbReference type="EMBL" id="KAH8101502.1"/>
    </source>
</evidence>
<feature type="compositionally biased region" description="Low complexity" evidence="1">
    <location>
        <begin position="179"/>
        <end position="197"/>
    </location>
</feature>
<feature type="compositionally biased region" description="Basic and acidic residues" evidence="1">
    <location>
        <begin position="202"/>
        <end position="233"/>
    </location>
</feature>
<dbReference type="SUPFAM" id="SSF81383">
    <property type="entry name" value="F-box domain"/>
    <property type="match status" value="1"/>
</dbReference>
<protein>
    <recommendedName>
        <fullName evidence="2">F-box domain-containing protein</fullName>
    </recommendedName>
</protein>
<dbReference type="OrthoDB" id="6419443at2759"/>
<dbReference type="SMART" id="SM00256">
    <property type="entry name" value="FBOX"/>
    <property type="match status" value="1"/>
</dbReference>
<dbReference type="Gene3D" id="1.20.1280.50">
    <property type="match status" value="1"/>
</dbReference>
<accession>A0A8K0XQJ8</accession>
<feature type="compositionally biased region" description="Low complexity" evidence="1">
    <location>
        <begin position="53"/>
        <end position="80"/>
    </location>
</feature>
<proteinExistence type="predicted"/>
<reference evidence="3" key="1">
    <citation type="journal article" date="2021" name="New Phytol.">
        <title>Evolutionary innovations through gain and loss of genes in the ectomycorrhizal Boletales.</title>
        <authorList>
            <person name="Wu G."/>
            <person name="Miyauchi S."/>
            <person name="Morin E."/>
            <person name="Kuo A."/>
            <person name="Drula E."/>
            <person name="Varga T."/>
            <person name="Kohler A."/>
            <person name="Feng B."/>
            <person name="Cao Y."/>
            <person name="Lipzen A."/>
            <person name="Daum C."/>
            <person name="Hundley H."/>
            <person name="Pangilinan J."/>
            <person name="Johnson J."/>
            <person name="Barry K."/>
            <person name="LaButti K."/>
            <person name="Ng V."/>
            <person name="Ahrendt S."/>
            <person name="Min B."/>
            <person name="Choi I.G."/>
            <person name="Park H."/>
            <person name="Plett J.M."/>
            <person name="Magnuson J."/>
            <person name="Spatafora J.W."/>
            <person name="Nagy L.G."/>
            <person name="Henrissat B."/>
            <person name="Grigoriev I.V."/>
            <person name="Yang Z.L."/>
            <person name="Xu J."/>
            <person name="Martin F.M."/>
        </authorList>
    </citation>
    <scope>NUCLEOTIDE SEQUENCE</scope>
    <source>
        <strain evidence="3">KKN 215</strain>
    </source>
</reference>
<gene>
    <name evidence="3" type="ORF">BXZ70DRAFT_891444</name>
</gene>
<sequence length="264" mass="29520">MSLLQDVLRTQTLDSLDKKLGSANTINERLSSLHIDRDRDDDEDELINVVSLPGSPGSKSRPASRPSSRASSPTRSSGRPIKGPLHLSSTAQRAPSDPLKAFPTEVSQKVFRRLGIKDLANCARVSRKWLKSQTLNYVWFQHYRKDNFHDTSLPPGKWTKRESKQNWRTTYLQTISTRSPKLGPMSSGLSSPRSQSGYQTPREVKEERWRSEAESALRPNKVEMREMYKELGGRKARGKGKVASVGAGGGSRDRGGWAEEGDGW</sequence>
<evidence type="ECO:0000313" key="4">
    <source>
        <dbReference type="Proteomes" id="UP000813824"/>
    </source>
</evidence>
<dbReference type="Proteomes" id="UP000813824">
    <property type="component" value="Unassembled WGS sequence"/>
</dbReference>